<protein>
    <recommendedName>
        <fullName evidence="5">AAA domain-containing protein</fullName>
    </recommendedName>
</protein>
<evidence type="ECO:0008006" key="5">
    <source>
        <dbReference type="Google" id="ProtNLM"/>
    </source>
</evidence>
<evidence type="ECO:0000313" key="4">
    <source>
        <dbReference type="Proteomes" id="UP000597444"/>
    </source>
</evidence>
<feature type="domain" description="ATPase AAA-type core" evidence="2">
    <location>
        <begin position="2"/>
        <end position="44"/>
    </location>
</feature>
<dbReference type="PANTHER" id="PTHR43581">
    <property type="entry name" value="ATP/GTP PHOSPHATASE"/>
    <property type="match status" value="1"/>
</dbReference>
<dbReference type="InterPro" id="IPR027417">
    <property type="entry name" value="P-loop_NTPase"/>
</dbReference>
<proteinExistence type="predicted"/>
<evidence type="ECO:0000259" key="1">
    <source>
        <dbReference type="Pfam" id="PF12476"/>
    </source>
</evidence>
<sequence>MLVIEQPELHLHPRIQSRLGDFFLGLAHCGKQCVIETHSENLVNQLRYHMVQTSEQKQSRCAIYFATQDEQGTTTFEPVQISPRDNILNWPEGFFDETLLQQEQITEAVLRKEAEQHESDPR</sequence>
<dbReference type="Pfam" id="PF12476">
    <property type="entry name" value="DUF3696"/>
    <property type="match status" value="1"/>
</dbReference>
<dbReference type="InterPro" id="IPR051396">
    <property type="entry name" value="Bact_Antivir_Def_Nuclease"/>
</dbReference>
<organism evidence="3 4">
    <name type="scientific">Reticulibacter mediterranei</name>
    <dbReference type="NCBI Taxonomy" id="2778369"/>
    <lineage>
        <taxon>Bacteria</taxon>
        <taxon>Bacillati</taxon>
        <taxon>Chloroflexota</taxon>
        <taxon>Ktedonobacteria</taxon>
        <taxon>Ktedonobacterales</taxon>
        <taxon>Reticulibacteraceae</taxon>
        <taxon>Reticulibacter</taxon>
    </lineage>
</organism>
<dbReference type="Pfam" id="PF13304">
    <property type="entry name" value="AAA_21"/>
    <property type="match status" value="1"/>
</dbReference>
<name>A0A8J3IL17_9CHLR</name>
<feature type="domain" description="DUF3696" evidence="1">
    <location>
        <begin position="59"/>
        <end position="99"/>
    </location>
</feature>
<accession>A0A8J3IL17</accession>
<dbReference type="Proteomes" id="UP000597444">
    <property type="component" value="Unassembled WGS sequence"/>
</dbReference>
<evidence type="ECO:0000313" key="3">
    <source>
        <dbReference type="EMBL" id="GHO97529.1"/>
    </source>
</evidence>
<keyword evidence="4" id="KW-1185">Reference proteome</keyword>
<evidence type="ECO:0000259" key="2">
    <source>
        <dbReference type="Pfam" id="PF13304"/>
    </source>
</evidence>
<dbReference type="Gene3D" id="3.40.50.300">
    <property type="entry name" value="P-loop containing nucleotide triphosphate hydrolases"/>
    <property type="match status" value="1"/>
</dbReference>
<dbReference type="InterPro" id="IPR022532">
    <property type="entry name" value="DUF3696"/>
</dbReference>
<reference evidence="3" key="1">
    <citation type="submission" date="2020-10" db="EMBL/GenBank/DDBJ databases">
        <title>Taxonomic study of unclassified bacteria belonging to the class Ktedonobacteria.</title>
        <authorList>
            <person name="Yabe S."/>
            <person name="Wang C.M."/>
            <person name="Zheng Y."/>
            <person name="Sakai Y."/>
            <person name="Cavaletti L."/>
            <person name="Monciardini P."/>
            <person name="Donadio S."/>
        </authorList>
    </citation>
    <scope>NUCLEOTIDE SEQUENCE</scope>
    <source>
        <strain evidence="3">ID150040</strain>
    </source>
</reference>
<dbReference type="AlphaFoldDB" id="A0A8J3IL17"/>
<gene>
    <name evidence="3" type="ORF">KSF_075770</name>
</gene>
<dbReference type="InterPro" id="IPR003959">
    <property type="entry name" value="ATPase_AAA_core"/>
</dbReference>
<comment type="caution">
    <text evidence="3">The sequence shown here is derived from an EMBL/GenBank/DDBJ whole genome shotgun (WGS) entry which is preliminary data.</text>
</comment>
<dbReference type="PANTHER" id="PTHR43581:SF2">
    <property type="entry name" value="EXCINUCLEASE ATPASE SUBUNIT"/>
    <property type="match status" value="1"/>
</dbReference>
<dbReference type="EMBL" id="BNJK01000001">
    <property type="protein sequence ID" value="GHO97529.1"/>
    <property type="molecule type" value="Genomic_DNA"/>
</dbReference>